<evidence type="ECO:0000313" key="2">
    <source>
        <dbReference type="EMBL" id="KAF9507010.1"/>
    </source>
</evidence>
<keyword evidence="3" id="KW-1185">Reference proteome</keyword>
<dbReference type="AlphaFoldDB" id="A0A9P6DQX0"/>
<sequence>MQCARALQLAWCLSLVSALVMLPVVLRGAEKSPTPRVLESQNLGIHQSRLKKLMEFAGVLVFLAGEFLGIMDVLFGPAFQAPTRGSAHWLRSFGYPLSLISHLWAPGLVSTAVRGVLQTLLSVAVFGDIITTGRISLITIILNEVIIVAQWWFNNTPAATPMFNQMDDNEQGRLSKMENGFLERVRSWHVRVYRLESAGTRQFW</sequence>
<keyword evidence="1" id="KW-0472">Membrane</keyword>
<comment type="caution">
    <text evidence="2">The sequence shown here is derived from an EMBL/GenBank/DDBJ whole genome shotgun (WGS) entry which is preliminary data.</text>
</comment>
<keyword evidence="1" id="KW-1133">Transmembrane helix</keyword>
<organism evidence="2 3">
    <name type="scientific">Hydnum rufescens UP504</name>
    <dbReference type="NCBI Taxonomy" id="1448309"/>
    <lineage>
        <taxon>Eukaryota</taxon>
        <taxon>Fungi</taxon>
        <taxon>Dikarya</taxon>
        <taxon>Basidiomycota</taxon>
        <taxon>Agaricomycotina</taxon>
        <taxon>Agaricomycetes</taxon>
        <taxon>Cantharellales</taxon>
        <taxon>Hydnaceae</taxon>
        <taxon>Hydnum</taxon>
    </lineage>
</organism>
<name>A0A9P6DQX0_9AGAM</name>
<gene>
    <name evidence="2" type="ORF">BS47DRAFT_1366922</name>
</gene>
<evidence type="ECO:0000256" key="1">
    <source>
        <dbReference type="SAM" id="Phobius"/>
    </source>
</evidence>
<reference evidence="2" key="1">
    <citation type="journal article" date="2020" name="Nat. Commun.">
        <title>Large-scale genome sequencing of mycorrhizal fungi provides insights into the early evolution of symbiotic traits.</title>
        <authorList>
            <person name="Miyauchi S."/>
            <person name="Kiss E."/>
            <person name="Kuo A."/>
            <person name="Drula E."/>
            <person name="Kohler A."/>
            <person name="Sanchez-Garcia M."/>
            <person name="Morin E."/>
            <person name="Andreopoulos B."/>
            <person name="Barry K.W."/>
            <person name="Bonito G."/>
            <person name="Buee M."/>
            <person name="Carver A."/>
            <person name="Chen C."/>
            <person name="Cichocki N."/>
            <person name="Clum A."/>
            <person name="Culley D."/>
            <person name="Crous P.W."/>
            <person name="Fauchery L."/>
            <person name="Girlanda M."/>
            <person name="Hayes R.D."/>
            <person name="Keri Z."/>
            <person name="LaButti K."/>
            <person name="Lipzen A."/>
            <person name="Lombard V."/>
            <person name="Magnuson J."/>
            <person name="Maillard F."/>
            <person name="Murat C."/>
            <person name="Nolan M."/>
            <person name="Ohm R.A."/>
            <person name="Pangilinan J."/>
            <person name="Pereira M.F."/>
            <person name="Perotto S."/>
            <person name="Peter M."/>
            <person name="Pfister S."/>
            <person name="Riley R."/>
            <person name="Sitrit Y."/>
            <person name="Stielow J.B."/>
            <person name="Szollosi G."/>
            <person name="Zifcakova L."/>
            <person name="Stursova M."/>
            <person name="Spatafora J.W."/>
            <person name="Tedersoo L."/>
            <person name="Vaario L.M."/>
            <person name="Yamada A."/>
            <person name="Yan M."/>
            <person name="Wang P."/>
            <person name="Xu J."/>
            <person name="Bruns T."/>
            <person name="Baldrian P."/>
            <person name="Vilgalys R."/>
            <person name="Dunand C."/>
            <person name="Henrissat B."/>
            <person name="Grigoriev I.V."/>
            <person name="Hibbett D."/>
            <person name="Nagy L.G."/>
            <person name="Martin F.M."/>
        </authorList>
    </citation>
    <scope>NUCLEOTIDE SEQUENCE</scope>
    <source>
        <strain evidence="2">UP504</strain>
    </source>
</reference>
<dbReference type="Proteomes" id="UP000886523">
    <property type="component" value="Unassembled WGS sequence"/>
</dbReference>
<keyword evidence="1" id="KW-0812">Transmembrane</keyword>
<proteinExistence type="predicted"/>
<protein>
    <submittedName>
        <fullName evidence="2">Uncharacterized protein</fullName>
    </submittedName>
</protein>
<feature type="transmembrane region" description="Helical" evidence="1">
    <location>
        <begin position="56"/>
        <end position="79"/>
    </location>
</feature>
<feature type="transmembrane region" description="Helical" evidence="1">
    <location>
        <begin position="99"/>
        <end position="123"/>
    </location>
</feature>
<dbReference type="OrthoDB" id="5547497at2759"/>
<evidence type="ECO:0000313" key="3">
    <source>
        <dbReference type="Proteomes" id="UP000886523"/>
    </source>
</evidence>
<feature type="transmembrane region" description="Helical" evidence="1">
    <location>
        <begin position="6"/>
        <end position="26"/>
    </location>
</feature>
<dbReference type="EMBL" id="MU129092">
    <property type="protein sequence ID" value="KAF9507010.1"/>
    <property type="molecule type" value="Genomic_DNA"/>
</dbReference>
<accession>A0A9P6DQX0</accession>
<feature type="transmembrane region" description="Helical" evidence="1">
    <location>
        <begin position="135"/>
        <end position="153"/>
    </location>
</feature>